<evidence type="ECO:0000313" key="1">
    <source>
        <dbReference type="Proteomes" id="UP000694867"/>
    </source>
</evidence>
<proteinExistence type="predicted"/>
<protein>
    <submittedName>
        <fullName evidence="2">Uncharacterized protein LOC108863734</fullName>
    </submittedName>
</protein>
<organism evidence="1 2">
    <name type="scientific">Galendromus occidentalis</name>
    <name type="common">western predatory mite</name>
    <dbReference type="NCBI Taxonomy" id="34638"/>
    <lineage>
        <taxon>Eukaryota</taxon>
        <taxon>Metazoa</taxon>
        <taxon>Ecdysozoa</taxon>
        <taxon>Arthropoda</taxon>
        <taxon>Chelicerata</taxon>
        <taxon>Arachnida</taxon>
        <taxon>Acari</taxon>
        <taxon>Parasitiformes</taxon>
        <taxon>Mesostigmata</taxon>
        <taxon>Gamasina</taxon>
        <taxon>Phytoseioidea</taxon>
        <taxon>Phytoseiidae</taxon>
        <taxon>Typhlodrominae</taxon>
        <taxon>Galendromus</taxon>
    </lineage>
</organism>
<dbReference type="RefSeq" id="XP_018493778.1">
    <property type="nucleotide sequence ID" value="XM_018638262.1"/>
</dbReference>
<gene>
    <name evidence="2" type="primary">LOC108863734</name>
</gene>
<sequence>MMLKSSLEVYRLGKNSLGIQTFLYGNRRGDTLLALARAGILPTKSRGRSIDPQQEDTCLRCGTFEETVNHVIFERNDAYDTDEDFLSRLGLHEEKQGPSIVTKTQRILEKWEKETKDLLLAPDMKG</sequence>
<reference evidence="2" key="1">
    <citation type="submission" date="2025-08" db="UniProtKB">
        <authorList>
            <consortium name="RefSeq"/>
        </authorList>
    </citation>
    <scope>IDENTIFICATION</scope>
</reference>
<accession>A0AAJ7L4L5</accession>
<dbReference type="KEGG" id="goe:108863734"/>
<dbReference type="GeneID" id="108863734"/>
<name>A0AAJ7L4L5_9ACAR</name>
<dbReference type="Proteomes" id="UP000694867">
    <property type="component" value="Unplaced"/>
</dbReference>
<dbReference type="AlphaFoldDB" id="A0AAJ7L4L5"/>
<evidence type="ECO:0000313" key="2">
    <source>
        <dbReference type="RefSeq" id="XP_018493778.1"/>
    </source>
</evidence>
<keyword evidence="1" id="KW-1185">Reference proteome</keyword>